<name>A0A5C6ARH7_9BACT</name>
<gene>
    <name evidence="2" type="ORF">Pla100_18470</name>
</gene>
<accession>A0A5C6ARH7</accession>
<feature type="compositionally biased region" description="Polar residues" evidence="1">
    <location>
        <begin position="96"/>
        <end position="120"/>
    </location>
</feature>
<reference evidence="2 3" key="1">
    <citation type="submission" date="2019-02" db="EMBL/GenBank/DDBJ databases">
        <title>Deep-cultivation of Planctomycetes and their phenomic and genomic characterization uncovers novel biology.</title>
        <authorList>
            <person name="Wiegand S."/>
            <person name="Jogler M."/>
            <person name="Boedeker C."/>
            <person name="Pinto D."/>
            <person name="Vollmers J."/>
            <person name="Rivas-Marin E."/>
            <person name="Kohn T."/>
            <person name="Peeters S.H."/>
            <person name="Heuer A."/>
            <person name="Rast P."/>
            <person name="Oberbeckmann S."/>
            <person name="Bunk B."/>
            <person name="Jeske O."/>
            <person name="Meyerdierks A."/>
            <person name="Storesund J.E."/>
            <person name="Kallscheuer N."/>
            <person name="Luecker S."/>
            <person name="Lage O.M."/>
            <person name="Pohl T."/>
            <person name="Merkel B.J."/>
            <person name="Hornburger P."/>
            <person name="Mueller R.-W."/>
            <person name="Bruemmer F."/>
            <person name="Labrenz M."/>
            <person name="Spormann A.M."/>
            <person name="Op Den Camp H."/>
            <person name="Overmann J."/>
            <person name="Amann R."/>
            <person name="Jetten M.S.M."/>
            <person name="Mascher T."/>
            <person name="Medema M.H."/>
            <person name="Devos D.P."/>
            <person name="Kaster A.-K."/>
            <person name="Ovreas L."/>
            <person name="Rohde M."/>
            <person name="Galperin M.Y."/>
            <person name="Jogler C."/>
        </authorList>
    </citation>
    <scope>NUCLEOTIDE SEQUENCE [LARGE SCALE GENOMIC DNA]</scope>
    <source>
        <strain evidence="2 3">Pla100</strain>
    </source>
</reference>
<feature type="region of interest" description="Disordered" evidence="1">
    <location>
        <begin position="91"/>
        <end position="120"/>
    </location>
</feature>
<dbReference type="RefSeq" id="WP_146577273.1">
    <property type="nucleotide sequence ID" value="NZ_SJPM01000002.1"/>
</dbReference>
<sequence>MDTTPQIEAILDKLADHCCAVINQDETYDATQVNKLVTSLSVNGWRRHSDTASPLSVTLKNRMKDRCREPSIHRGGLLDGMVEKVQAAYDDVARYDSSSPETQNEPHSISPQTMIRESPR</sequence>
<proteinExistence type="predicted"/>
<evidence type="ECO:0000313" key="2">
    <source>
        <dbReference type="EMBL" id="TWU02107.1"/>
    </source>
</evidence>
<dbReference type="OrthoDB" id="276639at2"/>
<comment type="caution">
    <text evidence="2">The sequence shown here is derived from an EMBL/GenBank/DDBJ whole genome shotgun (WGS) entry which is preliminary data.</text>
</comment>
<dbReference type="AlphaFoldDB" id="A0A5C6ARH7"/>
<keyword evidence="3" id="KW-1185">Reference proteome</keyword>
<organism evidence="2 3">
    <name type="scientific">Neorhodopirellula pilleata</name>
    <dbReference type="NCBI Taxonomy" id="2714738"/>
    <lineage>
        <taxon>Bacteria</taxon>
        <taxon>Pseudomonadati</taxon>
        <taxon>Planctomycetota</taxon>
        <taxon>Planctomycetia</taxon>
        <taxon>Pirellulales</taxon>
        <taxon>Pirellulaceae</taxon>
        <taxon>Neorhodopirellula</taxon>
    </lineage>
</organism>
<evidence type="ECO:0000256" key="1">
    <source>
        <dbReference type="SAM" id="MobiDB-lite"/>
    </source>
</evidence>
<evidence type="ECO:0000313" key="3">
    <source>
        <dbReference type="Proteomes" id="UP000316213"/>
    </source>
</evidence>
<dbReference type="Proteomes" id="UP000316213">
    <property type="component" value="Unassembled WGS sequence"/>
</dbReference>
<dbReference type="EMBL" id="SJPM01000002">
    <property type="protein sequence ID" value="TWU02107.1"/>
    <property type="molecule type" value="Genomic_DNA"/>
</dbReference>
<protein>
    <submittedName>
        <fullName evidence="2">Uncharacterized protein</fullName>
    </submittedName>
</protein>